<proteinExistence type="predicted"/>
<dbReference type="AlphaFoldDB" id="A0AAN7YUP9"/>
<comment type="caution">
    <text evidence="1">The sequence shown here is derived from an EMBL/GenBank/DDBJ whole genome shotgun (WGS) entry which is preliminary data.</text>
</comment>
<organism evidence="1 2">
    <name type="scientific">Dictyostelium firmibasis</name>
    <dbReference type="NCBI Taxonomy" id="79012"/>
    <lineage>
        <taxon>Eukaryota</taxon>
        <taxon>Amoebozoa</taxon>
        <taxon>Evosea</taxon>
        <taxon>Eumycetozoa</taxon>
        <taxon>Dictyostelia</taxon>
        <taxon>Dictyosteliales</taxon>
        <taxon>Dictyosteliaceae</taxon>
        <taxon>Dictyostelium</taxon>
    </lineage>
</organism>
<dbReference type="Proteomes" id="UP001344447">
    <property type="component" value="Unassembled WGS sequence"/>
</dbReference>
<evidence type="ECO:0000313" key="1">
    <source>
        <dbReference type="EMBL" id="KAK5576352.1"/>
    </source>
</evidence>
<protein>
    <submittedName>
        <fullName evidence="1">Uncharacterized protein</fullName>
    </submittedName>
</protein>
<accession>A0AAN7YUP9</accession>
<evidence type="ECO:0000313" key="2">
    <source>
        <dbReference type="Proteomes" id="UP001344447"/>
    </source>
</evidence>
<dbReference type="EMBL" id="JAVFKY010000005">
    <property type="protein sequence ID" value="KAK5576352.1"/>
    <property type="molecule type" value="Genomic_DNA"/>
</dbReference>
<keyword evidence="2" id="KW-1185">Reference proteome</keyword>
<name>A0AAN7YUP9_9MYCE</name>
<sequence>MTSKIGFVRQATKQIVYKQPRFYLNAKEAGTKFTDSINDDEDILTWTNDREPMGEEYAIRHVKSSRVKFLRKKAVQKYKWDHFLNYICENYETVRENAREISRGPNRLAKIERANAWLGDYHD</sequence>
<gene>
    <name evidence="1" type="ORF">RB653_007493</name>
</gene>
<reference evidence="1 2" key="1">
    <citation type="submission" date="2023-11" db="EMBL/GenBank/DDBJ databases">
        <title>Dfirmibasis_genome.</title>
        <authorList>
            <person name="Edelbroek B."/>
            <person name="Kjellin J."/>
            <person name="Jerlstrom-Hultqvist J."/>
            <person name="Soderbom F."/>
        </authorList>
    </citation>
    <scope>NUCLEOTIDE SEQUENCE [LARGE SCALE GENOMIC DNA]</scope>
    <source>
        <strain evidence="1 2">TNS-C-14</strain>
    </source>
</reference>